<dbReference type="AlphaFoldDB" id="A0AAW4FZD8"/>
<evidence type="ECO:0000313" key="5">
    <source>
        <dbReference type="Proteomes" id="UP001195196"/>
    </source>
</evidence>
<reference evidence="4" key="2">
    <citation type="submission" date="2023-04" db="EMBL/GenBank/DDBJ databases">
        <title>Characterization and analysis of the complete genome of Gordonia rubripertincta 112, the degrader of aromatic and aliphatic compounds.</title>
        <authorList>
            <person name="Frantsuzova E."/>
            <person name="Bogun A."/>
            <person name="Delegan Y."/>
        </authorList>
    </citation>
    <scope>NUCLEOTIDE SEQUENCE</scope>
    <source>
        <strain evidence="4">112</strain>
    </source>
</reference>
<feature type="transmembrane region" description="Helical" evidence="2">
    <location>
        <begin position="352"/>
        <end position="374"/>
    </location>
</feature>
<name>A0AAW4FZD8_GORRU</name>
<protein>
    <submittedName>
        <fullName evidence="3">DUF3068 domain-containing protein</fullName>
    </submittedName>
</protein>
<dbReference type="RefSeq" id="WP_005194841.1">
    <property type="nucleotide sequence ID" value="NZ_CP059694.1"/>
</dbReference>
<dbReference type="Pfam" id="PF11271">
    <property type="entry name" value="PorA"/>
    <property type="match status" value="1"/>
</dbReference>
<keyword evidence="2" id="KW-1133">Transmembrane helix</keyword>
<evidence type="ECO:0000256" key="1">
    <source>
        <dbReference type="SAM" id="MobiDB-lite"/>
    </source>
</evidence>
<evidence type="ECO:0000256" key="2">
    <source>
        <dbReference type="SAM" id="Phobius"/>
    </source>
</evidence>
<gene>
    <name evidence="3" type="ORF">JTZ10_01275</name>
    <name evidence="4" type="ORF">QBL07_15285</name>
</gene>
<keyword evidence="2" id="KW-0472">Membrane</keyword>
<evidence type="ECO:0000313" key="3">
    <source>
        <dbReference type="EMBL" id="MBM7276378.1"/>
    </source>
</evidence>
<feature type="region of interest" description="Disordered" evidence="1">
    <location>
        <begin position="388"/>
        <end position="453"/>
    </location>
</feature>
<dbReference type="Proteomes" id="UP001195196">
    <property type="component" value="Unassembled WGS sequence"/>
</dbReference>
<keyword evidence="2" id="KW-0812">Transmembrane</keyword>
<organism evidence="3 5">
    <name type="scientific">Gordonia rubripertincta</name>
    <name type="common">Rhodococcus corallinus</name>
    <dbReference type="NCBI Taxonomy" id="36822"/>
    <lineage>
        <taxon>Bacteria</taxon>
        <taxon>Bacillati</taxon>
        <taxon>Actinomycetota</taxon>
        <taxon>Actinomycetes</taxon>
        <taxon>Mycobacteriales</taxon>
        <taxon>Gordoniaceae</taxon>
        <taxon>Gordonia</taxon>
    </lineage>
</organism>
<proteinExistence type="predicted"/>
<reference evidence="3" key="1">
    <citation type="submission" date="2021-02" db="EMBL/GenBank/DDBJ databases">
        <title>Taxonomy, biology and ecology of Rhodococcus bacteria occurring in California pistachio and other woody hosts as revealed by genome sequence analyses.</title>
        <authorList>
            <person name="Riely B."/>
            <person name="Gai Y."/>
        </authorList>
    </citation>
    <scope>NUCLEOTIDE SEQUENCE</scope>
    <source>
        <strain evidence="3">BP-295</strain>
    </source>
</reference>
<accession>A0AAW4FZD8</accession>
<evidence type="ECO:0000313" key="4">
    <source>
        <dbReference type="EMBL" id="MDG6782192.1"/>
    </source>
</evidence>
<dbReference type="EMBL" id="JARUXG010000009">
    <property type="protein sequence ID" value="MDG6782192.1"/>
    <property type="molecule type" value="Genomic_DNA"/>
</dbReference>
<feature type="compositionally biased region" description="Basic and acidic residues" evidence="1">
    <location>
        <begin position="396"/>
        <end position="408"/>
    </location>
</feature>
<comment type="caution">
    <text evidence="3">The sequence shown here is derived from an EMBL/GenBank/DDBJ whole genome shotgun (WGS) entry which is preliminary data.</text>
</comment>
<sequence>MRRFVPALLAFFGAAFLAVAIAIPLYLVPTLKVVPLDLDITSDATTVAADGSTGDRFPAVIFDRCSVSEDRARTFEAHLTQQRRSVIIEPSDSRQATVQSAQTVLIDRIRDADGQETEPTVAAAGEARTCKDGLLTATIDRVSVNRKTSVPNGAVSSLQLEAVPPGGNVNDVSVALDNRKGFQYKFGFDVQQRDYLYYDLNTRQDCDAKFQDEVEIKGVKTLHFACDVPEKDLSSLPNAQGEAALGTMLTMPAKWWGISGPGVRPNDPITMHRHASAVRHVYVEPITGTIVDGREDQHQYFKSPDQSESNPEVVRNFRMDALKGTFKWSDGIVTKQTDIASGYVTQLNLLGFWLPIVLGVLGVIMLALAVFMFLRGRRDDDAAVATAGPAATAPAADERRTSVIKRDAPAAGTASSAGNPWERPTEQIPKVDGGEPPADGSSTRSFRKQPPPE</sequence>
<dbReference type="InterPro" id="IPR021424">
    <property type="entry name" value="PorA"/>
</dbReference>
<dbReference type="EMBL" id="JAFFGU010000001">
    <property type="protein sequence ID" value="MBM7276378.1"/>
    <property type="molecule type" value="Genomic_DNA"/>
</dbReference>